<dbReference type="PROSITE" id="PS50975">
    <property type="entry name" value="ATP_GRASP"/>
    <property type="match status" value="1"/>
</dbReference>
<dbReference type="Gene3D" id="3.40.50.20">
    <property type="match status" value="1"/>
</dbReference>
<evidence type="ECO:0000256" key="10">
    <source>
        <dbReference type="ARBA" id="ARBA00022842"/>
    </source>
</evidence>
<dbReference type="RefSeq" id="WP_106746955.1">
    <property type="nucleotide sequence ID" value="NZ_CP027668.1"/>
</dbReference>
<evidence type="ECO:0000256" key="3">
    <source>
        <dbReference type="ARBA" id="ARBA00005174"/>
    </source>
</evidence>
<dbReference type="InterPro" id="IPR020561">
    <property type="entry name" value="PRibGlycinamid_synth_ATP-grasp"/>
</dbReference>
<organism evidence="18 19">
    <name type="scientific">Phreatobacter cathodiphilus</name>
    <dbReference type="NCBI Taxonomy" id="1868589"/>
    <lineage>
        <taxon>Bacteria</taxon>
        <taxon>Pseudomonadati</taxon>
        <taxon>Pseudomonadota</taxon>
        <taxon>Alphaproteobacteria</taxon>
        <taxon>Hyphomicrobiales</taxon>
        <taxon>Phreatobacteraceae</taxon>
        <taxon>Phreatobacter</taxon>
    </lineage>
</organism>
<dbReference type="InterPro" id="IPR020560">
    <property type="entry name" value="PRibGlycinamide_synth_C-dom"/>
</dbReference>
<dbReference type="Gene3D" id="3.90.600.10">
    <property type="entry name" value="Phosphoribosylglycinamide synthetase, C-terminal domain"/>
    <property type="match status" value="1"/>
</dbReference>
<dbReference type="EMBL" id="CP027668">
    <property type="protein sequence ID" value="AVO43625.1"/>
    <property type="molecule type" value="Genomic_DNA"/>
</dbReference>
<feature type="domain" description="ATP-grasp" evidence="17">
    <location>
        <begin position="107"/>
        <end position="312"/>
    </location>
</feature>
<dbReference type="InterPro" id="IPR020562">
    <property type="entry name" value="PRibGlycinamide_synth_N"/>
</dbReference>
<keyword evidence="5 15" id="KW-0436">Ligase</keyword>
<comment type="catalytic activity">
    <reaction evidence="15">
        <text>5-phospho-beta-D-ribosylamine + glycine + ATP = N(1)-(5-phospho-beta-D-ribosyl)glycinamide + ADP + phosphate + H(+)</text>
        <dbReference type="Rhea" id="RHEA:17453"/>
        <dbReference type="ChEBI" id="CHEBI:15378"/>
        <dbReference type="ChEBI" id="CHEBI:30616"/>
        <dbReference type="ChEBI" id="CHEBI:43474"/>
        <dbReference type="ChEBI" id="CHEBI:57305"/>
        <dbReference type="ChEBI" id="CHEBI:58681"/>
        <dbReference type="ChEBI" id="CHEBI:143788"/>
        <dbReference type="ChEBI" id="CHEBI:456216"/>
        <dbReference type="EC" id="6.3.4.13"/>
    </reaction>
</comment>
<keyword evidence="6" id="KW-0479">Metal-binding</keyword>
<dbReference type="GO" id="GO:0004637">
    <property type="term" value="F:phosphoribosylamine-glycine ligase activity"/>
    <property type="evidence" value="ECO:0007669"/>
    <property type="project" value="UniProtKB-UniRule"/>
</dbReference>
<evidence type="ECO:0000256" key="15">
    <source>
        <dbReference type="HAMAP-Rule" id="MF_00138"/>
    </source>
</evidence>
<evidence type="ECO:0000256" key="9">
    <source>
        <dbReference type="ARBA" id="ARBA00022840"/>
    </source>
</evidence>
<evidence type="ECO:0000256" key="13">
    <source>
        <dbReference type="ARBA" id="ARBA00042242"/>
    </source>
</evidence>
<dbReference type="EC" id="6.3.4.13" evidence="4 15"/>
<evidence type="ECO:0000256" key="6">
    <source>
        <dbReference type="ARBA" id="ARBA00022723"/>
    </source>
</evidence>
<evidence type="ECO:0000256" key="14">
    <source>
        <dbReference type="ARBA" id="ARBA00042864"/>
    </source>
</evidence>
<dbReference type="KEGG" id="phr:C6569_00175"/>
<sequence length="430" mass="44895">MNVLLIGGGGREHALAWALSASPLLTTLHCAPGNPGIAEVATLAAIDVTDHAAVVAYCRTHAVTFVVVGPEAPLVAGIADDLAAAGIKVFGPSKAAAQLEGSKGFTKDLCREFGIPTAAYERFTEARPAKDYVKRMGAPIVIKADGLAAGKGVVVAMTLDEALAAVDMMFEGGMGAAGAAVVVEEFMTGEEASFFALCDGETALALATAQDHKRVGDGDTGPNTGGMGAYSPAPVMTPAMVERTMAAIIRPTLAAMKAKGHPFKGVLFAGLMITTEGPKLIEYNCRFGDPECEVLMVRLKDDLLTLLLASADGQLKTMSARWYDEAALTVVMAARGYPGTPEKGSLIRGIERARDLPGVEVFHAGTAVKDGEIVATGGRVLAVTATGRTVTEAQEKAYRAVDLIDWPGGFCRRDIGWQAVAREQAPHLRD</sequence>
<evidence type="ECO:0000256" key="12">
    <source>
        <dbReference type="ARBA" id="ARBA00038345"/>
    </source>
</evidence>
<dbReference type="InterPro" id="IPR013815">
    <property type="entry name" value="ATP_grasp_subdomain_1"/>
</dbReference>
<proteinExistence type="inferred from homology"/>
<dbReference type="GO" id="GO:0006189">
    <property type="term" value="P:'de novo' IMP biosynthetic process"/>
    <property type="evidence" value="ECO:0007669"/>
    <property type="project" value="UniProtKB-UniRule"/>
</dbReference>
<dbReference type="GO" id="GO:0005524">
    <property type="term" value="F:ATP binding"/>
    <property type="evidence" value="ECO:0007669"/>
    <property type="project" value="UniProtKB-UniRule"/>
</dbReference>
<dbReference type="InterPro" id="IPR011761">
    <property type="entry name" value="ATP-grasp"/>
</dbReference>
<dbReference type="GO" id="GO:0046872">
    <property type="term" value="F:metal ion binding"/>
    <property type="evidence" value="ECO:0007669"/>
    <property type="project" value="UniProtKB-KW"/>
</dbReference>
<evidence type="ECO:0000313" key="18">
    <source>
        <dbReference type="EMBL" id="AVO43625.1"/>
    </source>
</evidence>
<dbReference type="InterPro" id="IPR020559">
    <property type="entry name" value="PRibGlycinamide_synth_CS"/>
</dbReference>
<protein>
    <recommendedName>
        <fullName evidence="4 15">Phosphoribosylamine--glycine ligase</fullName>
        <ecNumber evidence="4 15">6.3.4.13</ecNumber>
    </recommendedName>
    <alternativeName>
        <fullName evidence="15">GARS</fullName>
    </alternativeName>
    <alternativeName>
        <fullName evidence="13 15">Glycinamide ribonucleotide synthetase</fullName>
    </alternativeName>
    <alternativeName>
        <fullName evidence="14 15">Phosphoribosylglycinamide synthetase</fullName>
    </alternativeName>
</protein>
<name>A0A2S0N667_9HYPH</name>
<keyword evidence="8 15" id="KW-0658">Purine biosynthesis</keyword>
<evidence type="ECO:0000256" key="8">
    <source>
        <dbReference type="ARBA" id="ARBA00022755"/>
    </source>
</evidence>
<dbReference type="NCBIfam" id="TIGR00877">
    <property type="entry name" value="purD"/>
    <property type="match status" value="1"/>
</dbReference>
<dbReference type="Pfam" id="PF02843">
    <property type="entry name" value="GARS_C"/>
    <property type="match status" value="1"/>
</dbReference>
<evidence type="ECO:0000256" key="7">
    <source>
        <dbReference type="ARBA" id="ARBA00022741"/>
    </source>
</evidence>
<comment type="cofactor">
    <cofactor evidence="1">
        <name>Mn(2+)</name>
        <dbReference type="ChEBI" id="CHEBI:29035"/>
    </cofactor>
</comment>
<dbReference type="SUPFAM" id="SSF52440">
    <property type="entry name" value="PreATP-grasp domain"/>
    <property type="match status" value="1"/>
</dbReference>
<dbReference type="SUPFAM" id="SSF51246">
    <property type="entry name" value="Rudiment single hybrid motif"/>
    <property type="match status" value="1"/>
</dbReference>
<dbReference type="InterPro" id="IPR011054">
    <property type="entry name" value="Rudment_hybrid_motif"/>
</dbReference>
<dbReference type="FunFam" id="3.90.600.10:FF:000001">
    <property type="entry name" value="Trifunctional purine biosynthetic protein adenosine-3"/>
    <property type="match status" value="1"/>
</dbReference>
<comment type="pathway">
    <text evidence="3 15">Purine metabolism; IMP biosynthesis via de novo pathway; N(1)-(5-phospho-D-ribosyl)glycinamide from 5-phospho-alpha-D-ribose 1-diphosphate: step 2/2.</text>
</comment>
<dbReference type="SUPFAM" id="SSF56059">
    <property type="entry name" value="Glutathione synthetase ATP-binding domain-like"/>
    <property type="match status" value="1"/>
</dbReference>
<dbReference type="FunFam" id="3.40.50.20:FF:000006">
    <property type="entry name" value="Phosphoribosylamine--glycine ligase, chloroplastic"/>
    <property type="match status" value="1"/>
</dbReference>
<evidence type="ECO:0000256" key="4">
    <source>
        <dbReference type="ARBA" id="ARBA00013255"/>
    </source>
</evidence>
<dbReference type="HAMAP" id="MF_00138">
    <property type="entry name" value="GARS"/>
    <property type="match status" value="1"/>
</dbReference>
<dbReference type="SMART" id="SM01210">
    <property type="entry name" value="GARS_C"/>
    <property type="match status" value="1"/>
</dbReference>
<dbReference type="GO" id="GO:0009113">
    <property type="term" value="P:purine nucleobase biosynthetic process"/>
    <property type="evidence" value="ECO:0007669"/>
    <property type="project" value="InterPro"/>
</dbReference>
<keyword evidence="10" id="KW-0460">Magnesium</keyword>
<dbReference type="SMART" id="SM01209">
    <property type="entry name" value="GARS_A"/>
    <property type="match status" value="1"/>
</dbReference>
<keyword evidence="11" id="KW-0464">Manganese</keyword>
<accession>A0A2S0N667</accession>
<dbReference type="UniPathway" id="UPA00074">
    <property type="reaction ID" value="UER00125"/>
</dbReference>
<dbReference type="Gene3D" id="3.30.1490.20">
    <property type="entry name" value="ATP-grasp fold, A domain"/>
    <property type="match status" value="1"/>
</dbReference>
<evidence type="ECO:0000256" key="2">
    <source>
        <dbReference type="ARBA" id="ARBA00001946"/>
    </source>
</evidence>
<keyword evidence="7 16" id="KW-0547">Nucleotide-binding</keyword>
<dbReference type="PANTHER" id="PTHR43472">
    <property type="entry name" value="PHOSPHORIBOSYLAMINE--GLYCINE LIGASE"/>
    <property type="match status" value="1"/>
</dbReference>
<comment type="similarity">
    <text evidence="12 15">Belongs to the GARS family.</text>
</comment>
<dbReference type="AlphaFoldDB" id="A0A2S0N667"/>
<dbReference type="InterPro" id="IPR037123">
    <property type="entry name" value="PRibGlycinamide_synth_C_sf"/>
</dbReference>
<dbReference type="Proteomes" id="UP000237889">
    <property type="component" value="Chromosome"/>
</dbReference>
<evidence type="ECO:0000256" key="1">
    <source>
        <dbReference type="ARBA" id="ARBA00001936"/>
    </source>
</evidence>
<dbReference type="InterPro" id="IPR000115">
    <property type="entry name" value="PRibGlycinamide_synth"/>
</dbReference>
<evidence type="ECO:0000259" key="17">
    <source>
        <dbReference type="PROSITE" id="PS50975"/>
    </source>
</evidence>
<evidence type="ECO:0000313" key="19">
    <source>
        <dbReference type="Proteomes" id="UP000237889"/>
    </source>
</evidence>
<dbReference type="InterPro" id="IPR016185">
    <property type="entry name" value="PreATP-grasp_dom_sf"/>
</dbReference>
<dbReference type="PANTHER" id="PTHR43472:SF1">
    <property type="entry name" value="PHOSPHORIBOSYLAMINE--GLYCINE LIGASE, CHLOROPLASTIC"/>
    <property type="match status" value="1"/>
</dbReference>
<evidence type="ECO:0000256" key="11">
    <source>
        <dbReference type="ARBA" id="ARBA00023211"/>
    </source>
</evidence>
<dbReference type="Pfam" id="PF01071">
    <property type="entry name" value="GARS_A"/>
    <property type="match status" value="1"/>
</dbReference>
<comment type="cofactor">
    <cofactor evidence="2">
        <name>Mg(2+)</name>
        <dbReference type="ChEBI" id="CHEBI:18420"/>
    </cofactor>
</comment>
<keyword evidence="19" id="KW-1185">Reference proteome</keyword>
<dbReference type="FunFam" id="3.30.470.20:FF:000031">
    <property type="entry name" value="Phosphoribosylamine--glycine ligase"/>
    <property type="match status" value="1"/>
</dbReference>
<keyword evidence="9 16" id="KW-0067">ATP-binding</keyword>
<dbReference type="OrthoDB" id="9807240at2"/>
<gene>
    <name evidence="15" type="primary">purD</name>
    <name evidence="18" type="ORF">C6569_00175</name>
</gene>
<evidence type="ECO:0000256" key="16">
    <source>
        <dbReference type="PROSITE-ProRule" id="PRU00409"/>
    </source>
</evidence>
<reference evidence="18 19" key="1">
    <citation type="submission" date="2018-03" db="EMBL/GenBank/DDBJ databases">
        <title>Genome sequencing of Phreatobacter sp.</title>
        <authorList>
            <person name="Kim S.-J."/>
            <person name="Heo J."/>
            <person name="Kwon S.-W."/>
        </authorList>
    </citation>
    <scope>NUCLEOTIDE SEQUENCE [LARGE SCALE GENOMIC DNA]</scope>
    <source>
        <strain evidence="18 19">S-12</strain>
    </source>
</reference>
<evidence type="ECO:0000256" key="5">
    <source>
        <dbReference type="ARBA" id="ARBA00022598"/>
    </source>
</evidence>
<dbReference type="Pfam" id="PF02844">
    <property type="entry name" value="GARS_N"/>
    <property type="match status" value="1"/>
</dbReference>
<dbReference type="Gene3D" id="3.30.470.20">
    <property type="entry name" value="ATP-grasp fold, B domain"/>
    <property type="match status" value="1"/>
</dbReference>
<dbReference type="PROSITE" id="PS00184">
    <property type="entry name" value="GARS"/>
    <property type="match status" value="1"/>
</dbReference>